<dbReference type="EMBL" id="HBKP01023869">
    <property type="protein sequence ID" value="CAE2238799.1"/>
    <property type="molecule type" value="Transcribed_RNA"/>
</dbReference>
<accession>A0A7S4ISV5</accession>
<keyword evidence="1" id="KW-0472">Membrane</keyword>
<evidence type="ECO:0000256" key="1">
    <source>
        <dbReference type="SAM" id="Phobius"/>
    </source>
</evidence>
<dbReference type="AlphaFoldDB" id="A0A7S4ISV5"/>
<organism evidence="3">
    <name type="scientific">Vannella robusta</name>
    <dbReference type="NCBI Taxonomy" id="1487602"/>
    <lineage>
        <taxon>Eukaryota</taxon>
        <taxon>Amoebozoa</taxon>
        <taxon>Discosea</taxon>
        <taxon>Flabellinia</taxon>
        <taxon>Vannellidae</taxon>
        <taxon>Vannella</taxon>
    </lineage>
</organism>
<keyword evidence="2" id="KW-0732">Signal</keyword>
<sequence>MRVMPSFLFLSFFVCLLVVTTIADDSSTTVELYRRCGGCNSGNCRAQSFNIGVCSPYCNPCTDTCFGSYLLTKQDDNDFYIKTYDNNNCTSEYDIAVHVYCDSCFYYENTELCPAFYLRCTSYWWLWTLCILLVALIGCLTVAGVAAFLRRRQIEAIFADGNKVDYVSYEQAVHQSQSGYQGYQSGYQVNSSE</sequence>
<feature type="signal peptide" evidence="2">
    <location>
        <begin position="1"/>
        <end position="23"/>
    </location>
</feature>
<evidence type="ECO:0000256" key="2">
    <source>
        <dbReference type="SAM" id="SignalP"/>
    </source>
</evidence>
<evidence type="ECO:0000313" key="3">
    <source>
        <dbReference type="EMBL" id="CAE2238799.1"/>
    </source>
</evidence>
<protein>
    <submittedName>
        <fullName evidence="3">Uncharacterized protein</fullName>
    </submittedName>
</protein>
<name>A0A7S4ISV5_9EUKA</name>
<proteinExistence type="predicted"/>
<feature type="transmembrane region" description="Helical" evidence="1">
    <location>
        <begin position="124"/>
        <end position="149"/>
    </location>
</feature>
<reference evidence="3" key="1">
    <citation type="submission" date="2021-01" db="EMBL/GenBank/DDBJ databases">
        <authorList>
            <person name="Corre E."/>
            <person name="Pelletier E."/>
            <person name="Niang G."/>
            <person name="Scheremetjew M."/>
            <person name="Finn R."/>
            <person name="Kale V."/>
            <person name="Holt S."/>
            <person name="Cochrane G."/>
            <person name="Meng A."/>
            <person name="Brown T."/>
            <person name="Cohen L."/>
        </authorList>
    </citation>
    <scope>NUCLEOTIDE SEQUENCE</scope>
    <source>
        <strain evidence="3">DIVA3 518/3/11/1/6</strain>
    </source>
</reference>
<gene>
    <name evidence="3" type="ORF">VSP0166_LOCUS16668</name>
</gene>
<keyword evidence="1" id="KW-1133">Transmembrane helix</keyword>
<feature type="chain" id="PRO_5030608534" evidence="2">
    <location>
        <begin position="24"/>
        <end position="193"/>
    </location>
</feature>
<keyword evidence="1" id="KW-0812">Transmembrane</keyword>